<accession>A0A0N0PFV7</accession>
<name>A0A0N0PFV7_PAPMA</name>
<reference evidence="1 2" key="1">
    <citation type="journal article" date="2015" name="Nat. Commun.">
        <title>Outbred genome sequencing and CRISPR/Cas9 gene editing in butterflies.</title>
        <authorList>
            <person name="Li X."/>
            <person name="Fan D."/>
            <person name="Zhang W."/>
            <person name="Liu G."/>
            <person name="Zhang L."/>
            <person name="Zhao L."/>
            <person name="Fang X."/>
            <person name="Chen L."/>
            <person name="Dong Y."/>
            <person name="Chen Y."/>
            <person name="Ding Y."/>
            <person name="Zhao R."/>
            <person name="Feng M."/>
            <person name="Zhu Y."/>
            <person name="Feng Y."/>
            <person name="Jiang X."/>
            <person name="Zhu D."/>
            <person name="Xiang H."/>
            <person name="Feng X."/>
            <person name="Li S."/>
            <person name="Wang J."/>
            <person name="Zhang G."/>
            <person name="Kronforst M.R."/>
            <person name="Wang W."/>
        </authorList>
    </citation>
    <scope>NUCLEOTIDE SEQUENCE [LARGE SCALE GENOMIC DNA]</scope>
    <source>
        <strain evidence="1">Ya'a_city_454_Pm</strain>
        <tissue evidence="1">Whole body</tissue>
    </source>
</reference>
<keyword evidence="2" id="KW-1185">Reference proteome</keyword>
<comment type="caution">
    <text evidence="1">The sequence shown here is derived from an EMBL/GenBank/DDBJ whole genome shotgun (WGS) entry which is preliminary data.</text>
</comment>
<dbReference type="Proteomes" id="UP000053240">
    <property type="component" value="Unassembled WGS sequence"/>
</dbReference>
<dbReference type="AlphaFoldDB" id="A0A0N0PFV7"/>
<sequence length="156" mass="17790">MTALEQDVLCGSLPKVQNPKLINNLRRQQIWLTDAEEDMKDISILIGSDQLGLIIKENFIRLDENLVAIPTKLGWTLQGPIQGDFSTSVRGISRNKMVFQHPKEVFSTSCSLVGRVVRATDRANKRHVSKNITQNISGKEWQSYRYHNQVGKHDNY</sequence>
<evidence type="ECO:0000313" key="2">
    <source>
        <dbReference type="Proteomes" id="UP000053240"/>
    </source>
</evidence>
<dbReference type="InParanoid" id="A0A0N0PFV7"/>
<protein>
    <recommendedName>
        <fullName evidence="3">Peptidase aspartic putative domain-containing protein</fullName>
    </recommendedName>
</protein>
<evidence type="ECO:0008006" key="3">
    <source>
        <dbReference type="Google" id="ProtNLM"/>
    </source>
</evidence>
<organism evidence="1 2">
    <name type="scientific">Papilio machaon</name>
    <name type="common">Old World swallowtail butterfly</name>
    <dbReference type="NCBI Taxonomy" id="76193"/>
    <lineage>
        <taxon>Eukaryota</taxon>
        <taxon>Metazoa</taxon>
        <taxon>Ecdysozoa</taxon>
        <taxon>Arthropoda</taxon>
        <taxon>Hexapoda</taxon>
        <taxon>Insecta</taxon>
        <taxon>Pterygota</taxon>
        <taxon>Neoptera</taxon>
        <taxon>Endopterygota</taxon>
        <taxon>Lepidoptera</taxon>
        <taxon>Glossata</taxon>
        <taxon>Ditrysia</taxon>
        <taxon>Papilionoidea</taxon>
        <taxon>Papilionidae</taxon>
        <taxon>Papilioninae</taxon>
        <taxon>Papilio</taxon>
    </lineage>
</organism>
<dbReference type="EMBL" id="LADJ01067109">
    <property type="protein sequence ID" value="KPJ21694.1"/>
    <property type="molecule type" value="Genomic_DNA"/>
</dbReference>
<proteinExistence type="predicted"/>
<gene>
    <name evidence="1" type="ORF">RR48_00391</name>
</gene>
<evidence type="ECO:0000313" key="1">
    <source>
        <dbReference type="EMBL" id="KPJ21694.1"/>
    </source>
</evidence>